<sequence>MEDREASIASVTDFYDSDRKPETPTADPHHEAPIIKRKAEVLEPAQEKKRKLEHGTSSPPTAPLEGCAGLPPEIWQNIFLSCSLITLGRLLQVNRSFHSYLTAVHTVSNSKPDTGFVRLLKSESIWSSARNAHPTKPPGPFPGFSDLDMCRLYMGKSCQFCSKKALSTPGEKTWRRGPGENNVRVIWPFAVRSCGPCLLRRCEKESTLLLSAVSALRPALPFALITSDGHYIPVHILQNANLPPDIEITKYYYKEHVGEIARELEQAQSRGPGAAEEWFKGLDVRGKKRMRTVDTWEHWEVKYQSWLNHQQPKNAISSRASPTPICHPSTASPSRHIPSPLKTYVQSPYIASQPFNPRPPTIPPNSFTPQPHPTLPFQTKRGERNIHDANEAKAARKADIERRCQDLNPPILPNILRHMEAFKAAIQISQPMTDYAWSLLYPRLLAELPVAQQSELEHVSRVASLQTRAADRRQQDANLKDVLDREWEDAQKPIRERLGIFAEKFIDQDWDHGNSITYENSPKFAVDLLTYVRRKFYADLSPESLTTSGTRLVLENMKWVYDNKVKPLTEQFRKELFLCNGSGCETNSRFYGFEGVIQHYGAKHTNAFSIGNVVVAWKEAEWPEEPPFHPDPITAKHLYHAAASLSGHGSSYGTYYGGFSRAGTSTPHVQSHIPQASPGPHHQNYGSYYGPSAPPPNPVPVYDYSNPYGAPPMDVYPSYQPMVPPSYGPSPNHPGYMPSPAMAHVMVAPTQTDIQGFPGPHDRIPVIKQEADEAKYRTNLYENQVSAVIRMAQDIWKQTSGIKDLPNSVRVYVLVQRIISKFQLEFNHEPVLDHFIDAFANHQIPRGLKSASGLFCKSCQAENFHQASRNYLPRSEDGRTYTAPNLFSHFKNQHQDYATIGAPYGNGQPPTCQDWKEDMIELPSDRVISGLLHAPGMNDEKLHMIATVFPTLFPTPLPRIGTVDSSGIASPARSATKGPKEAAKPLEASAVSNGRSGPSSIASSSARSPPRFTHGEEEYDPRQPALPSQSSQAARISTGRHYHASPSPPSDRRPLDHSQSQYYYPPSGDSFEHNYNDSGQYTRHDPSDRTIHANGRDEEFPRRAPLYREREESYRPASASVVYVSDLTEEYKGHVYGPYMQEVRPRDDSYRRPEHHIPRDAVVREPSPSRARAEADRFLDEFDPVTSTNTARKAPGAPGGLRSGGMESDLGDGSRYIPPPVTAPPRTGDQSGAAGPIGAQTQAHPPTLSNGPRYEECRPNGNGRAVPRPDSTGTSRRNGPNRRRDRPHYDYVPSRYYRFMSVSRDEPPSSRSLSRTQHRRYSRYEEQRRRLDQAETPQPNLETDYDRVYSRDQSLDRGHPGDRYYNQALDVSHEYRPIDADPRPIRDRYGAGLSMEPAPIFVNEYGQRVQGYEVIRIHDPIPPGSEYAARHTARYAPEYGPNPIQYAPVAYDRAPPPHGPRSADSRYYERERPYVYYENTETRPRRPTYEPEGEMMEPVSEPRGESKGPVPAPE</sequence>
<protein>
    <recommendedName>
        <fullName evidence="6">F-box domain-containing protein</fullName>
    </recommendedName>
</protein>
<dbReference type="EMBL" id="ML994024">
    <property type="protein sequence ID" value="KAF2200406.1"/>
    <property type="molecule type" value="Genomic_DNA"/>
</dbReference>
<feature type="region of interest" description="Disordered" evidence="1">
    <location>
        <begin position="1451"/>
        <end position="1514"/>
    </location>
</feature>
<dbReference type="InterPro" id="IPR001810">
    <property type="entry name" value="F-box_dom"/>
</dbReference>
<dbReference type="Proteomes" id="UP000799536">
    <property type="component" value="Unassembled WGS sequence"/>
</dbReference>
<feature type="compositionally biased region" description="Basic and acidic residues" evidence="1">
    <location>
        <begin position="1322"/>
        <end position="1333"/>
    </location>
</feature>
<gene>
    <name evidence="4" type="ORF">GQ43DRAFT_418066</name>
</gene>
<feature type="compositionally biased region" description="Basic and acidic residues" evidence="1">
    <location>
        <begin position="16"/>
        <end position="47"/>
    </location>
</feature>
<evidence type="ECO:0008006" key="6">
    <source>
        <dbReference type="Google" id="ProtNLM"/>
    </source>
</evidence>
<feature type="compositionally biased region" description="Basic and acidic residues" evidence="1">
    <location>
        <begin position="1461"/>
        <end position="1473"/>
    </location>
</feature>
<feature type="compositionally biased region" description="Basic and acidic residues" evidence="1">
    <location>
        <begin position="1480"/>
        <end position="1489"/>
    </location>
</feature>
<keyword evidence="5" id="KW-1185">Reference proteome</keyword>
<feature type="region of interest" description="Disordered" evidence="1">
    <location>
        <begin position="964"/>
        <end position="1101"/>
    </location>
</feature>
<name>A0A9P4MRG8_9PLEO</name>
<feature type="compositionally biased region" description="Basic and acidic residues" evidence="1">
    <location>
        <begin position="1146"/>
        <end position="1163"/>
    </location>
</feature>
<evidence type="ECO:0000259" key="2">
    <source>
        <dbReference type="Pfam" id="PF00646"/>
    </source>
</evidence>
<feature type="domain" description="F-box" evidence="2">
    <location>
        <begin position="70"/>
        <end position="101"/>
    </location>
</feature>
<evidence type="ECO:0000256" key="1">
    <source>
        <dbReference type="SAM" id="MobiDB-lite"/>
    </source>
</evidence>
<evidence type="ECO:0000313" key="4">
    <source>
        <dbReference type="EMBL" id="KAF2200406.1"/>
    </source>
</evidence>
<evidence type="ECO:0000259" key="3">
    <source>
        <dbReference type="Pfam" id="PF25422"/>
    </source>
</evidence>
<organism evidence="4 5">
    <name type="scientific">Delitschia confertaspora ATCC 74209</name>
    <dbReference type="NCBI Taxonomy" id="1513339"/>
    <lineage>
        <taxon>Eukaryota</taxon>
        <taxon>Fungi</taxon>
        <taxon>Dikarya</taxon>
        <taxon>Ascomycota</taxon>
        <taxon>Pezizomycotina</taxon>
        <taxon>Dothideomycetes</taxon>
        <taxon>Pleosporomycetidae</taxon>
        <taxon>Pleosporales</taxon>
        <taxon>Delitschiaceae</taxon>
        <taxon>Delitschia</taxon>
    </lineage>
</organism>
<accession>A0A9P4MRG8</accession>
<feature type="compositionally biased region" description="Polar residues" evidence="1">
    <location>
        <begin position="1026"/>
        <end position="1035"/>
    </location>
</feature>
<proteinExistence type="predicted"/>
<feature type="compositionally biased region" description="Basic and acidic residues" evidence="1">
    <location>
        <begin position="1171"/>
        <end position="1180"/>
    </location>
</feature>
<dbReference type="InterPro" id="IPR057214">
    <property type="entry name" value="DUF7892"/>
</dbReference>
<feature type="region of interest" description="Disordered" evidence="1">
    <location>
        <begin position="315"/>
        <end position="338"/>
    </location>
</feature>
<feature type="compositionally biased region" description="Low complexity" evidence="1">
    <location>
        <begin position="992"/>
        <end position="1011"/>
    </location>
</feature>
<feature type="region of interest" description="Disordered" evidence="1">
    <location>
        <begin position="1146"/>
        <end position="1347"/>
    </location>
</feature>
<feature type="compositionally biased region" description="Basic and acidic residues" evidence="1">
    <location>
        <begin position="1082"/>
        <end position="1101"/>
    </location>
</feature>
<dbReference type="CDD" id="cd09917">
    <property type="entry name" value="F-box_SF"/>
    <property type="match status" value="1"/>
</dbReference>
<feature type="region of interest" description="Disordered" evidence="1">
    <location>
        <begin position="1"/>
        <end position="63"/>
    </location>
</feature>
<comment type="caution">
    <text evidence="4">The sequence shown here is derived from an EMBL/GenBank/DDBJ whole genome shotgun (WGS) entry which is preliminary data.</text>
</comment>
<dbReference type="Pfam" id="PF25422">
    <property type="entry name" value="DUF7892"/>
    <property type="match status" value="1"/>
</dbReference>
<evidence type="ECO:0000313" key="5">
    <source>
        <dbReference type="Proteomes" id="UP000799536"/>
    </source>
</evidence>
<feature type="domain" description="DUF7892" evidence="3">
    <location>
        <begin position="779"/>
        <end position="947"/>
    </location>
</feature>
<reference evidence="4" key="1">
    <citation type="journal article" date="2020" name="Stud. Mycol.">
        <title>101 Dothideomycetes genomes: a test case for predicting lifestyles and emergence of pathogens.</title>
        <authorList>
            <person name="Haridas S."/>
            <person name="Albert R."/>
            <person name="Binder M."/>
            <person name="Bloem J."/>
            <person name="Labutti K."/>
            <person name="Salamov A."/>
            <person name="Andreopoulos B."/>
            <person name="Baker S."/>
            <person name="Barry K."/>
            <person name="Bills G."/>
            <person name="Bluhm B."/>
            <person name="Cannon C."/>
            <person name="Castanera R."/>
            <person name="Culley D."/>
            <person name="Daum C."/>
            <person name="Ezra D."/>
            <person name="Gonzalez J."/>
            <person name="Henrissat B."/>
            <person name="Kuo A."/>
            <person name="Liang C."/>
            <person name="Lipzen A."/>
            <person name="Lutzoni F."/>
            <person name="Magnuson J."/>
            <person name="Mondo S."/>
            <person name="Nolan M."/>
            <person name="Ohm R."/>
            <person name="Pangilinan J."/>
            <person name="Park H.-J."/>
            <person name="Ramirez L."/>
            <person name="Alfaro M."/>
            <person name="Sun H."/>
            <person name="Tritt A."/>
            <person name="Yoshinaga Y."/>
            <person name="Zwiers L.-H."/>
            <person name="Turgeon B."/>
            <person name="Goodwin S."/>
            <person name="Spatafora J."/>
            <person name="Crous P."/>
            <person name="Grigoriev I."/>
        </authorList>
    </citation>
    <scope>NUCLEOTIDE SEQUENCE</scope>
    <source>
        <strain evidence="4">ATCC 74209</strain>
    </source>
</reference>
<dbReference type="OrthoDB" id="2322499at2759"/>
<feature type="compositionally biased region" description="Polar residues" evidence="1">
    <location>
        <begin position="1239"/>
        <end position="1250"/>
    </location>
</feature>
<dbReference type="Pfam" id="PF00646">
    <property type="entry name" value="F-box"/>
    <property type="match status" value="1"/>
</dbReference>